<dbReference type="EMBL" id="JABBWG010000001">
    <property type="protein sequence ID" value="KAG1827026.1"/>
    <property type="molecule type" value="Genomic_DNA"/>
</dbReference>
<reference evidence="1" key="1">
    <citation type="journal article" date="2020" name="New Phytol.">
        <title>Comparative genomics reveals dynamic genome evolution in host specialist ectomycorrhizal fungi.</title>
        <authorList>
            <person name="Lofgren L.A."/>
            <person name="Nguyen N.H."/>
            <person name="Vilgalys R."/>
            <person name="Ruytinx J."/>
            <person name="Liao H.L."/>
            <person name="Branco S."/>
            <person name="Kuo A."/>
            <person name="LaButti K."/>
            <person name="Lipzen A."/>
            <person name="Andreopoulos W."/>
            <person name="Pangilinan J."/>
            <person name="Riley R."/>
            <person name="Hundley H."/>
            <person name="Na H."/>
            <person name="Barry K."/>
            <person name="Grigoriev I.V."/>
            <person name="Stajich J.E."/>
            <person name="Kennedy P.G."/>
        </authorList>
    </citation>
    <scope>NUCLEOTIDE SEQUENCE</scope>
    <source>
        <strain evidence="1">MN1</strain>
    </source>
</reference>
<keyword evidence="2" id="KW-1185">Reference proteome</keyword>
<dbReference type="AlphaFoldDB" id="A0A9P7EPL5"/>
<sequence>MQNYLLLKHGGGYILGIIPHPDPSVDPLSAAHRNLNNLPEEQEFLCMYSNTYLAWDTLKSCYEKYSTWLPKENDFLTIMMLNVMSDDLPHIQNHIMDALSTSSSTNAYGPSNIRAPLDVEQQLINTEKMKGSGDLAMMATGKGG</sequence>
<proteinExistence type="predicted"/>
<dbReference type="GeneID" id="64626219"/>
<accession>A0A9P7EPL5</accession>
<protein>
    <submittedName>
        <fullName evidence="1">Uncharacterized protein</fullName>
    </submittedName>
</protein>
<gene>
    <name evidence="1" type="ORF">BJ212DRAFT_1294408</name>
</gene>
<dbReference type="OrthoDB" id="2614725at2759"/>
<name>A0A9P7EPL5_9AGAM</name>
<dbReference type="Proteomes" id="UP000807769">
    <property type="component" value="Unassembled WGS sequence"/>
</dbReference>
<evidence type="ECO:0000313" key="2">
    <source>
        <dbReference type="Proteomes" id="UP000807769"/>
    </source>
</evidence>
<comment type="caution">
    <text evidence="1">The sequence shown here is derived from an EMBL/GenBank/DDBJ whole genome shotgun (WGS) entry which is preliminary data.</text>
</comment>
<dbReference type="RefSeq" id="XP_041199873.1">
    <property type="nucleotide sequence ID" value="XM_041332202.1"/>
</dbReference>
<evidence type="ECO:0000313" key="1">
    <source>
        <dbReference type="EMBL" id="KAG1827026.1"/>
    </source>
</evidence>
<organism evidence="1 2">
    <name type="scientific">Suillus subaureus</name>
    <dbReference type="NCBI Taxonomy" id="48587"/>
    <lineage>
        <taxon>Eukaryota</taxon>
        <taxon>Fungi</taxon>
        <taxon>Dikarya</taxon>
        <taxon>Basidiomycota</taxon>
        <taxon>Agaricomycotina</taxon>
        <taxon>Agaricomycetes</taxon>
        <taxon>Agaricomycetidae</taxon>
        <taxon>Boletales</taxon>
        <taxon>Suillineae</taxon>
        <taxon>Suillaceae</taxon>
        <taxon>Suillus</taxon>
    </lineage>
</organism>